<name>A0ABD2PLB1_9PLAT</name>
<feature type="chain" id="PRO_5044807677" evidence="1">
    <location>
        <begin position="20"/>
        <end position="124"/>
    </location>
</feature>
<keyword evidence="3" id="KW-1185">Reference proteome</keyword>
<accession>A0ABD2PLB1</accession>
<evidence type="ECO:0000313" key="3">
    <source>
        <dbReference type="Proteomes" id="UP001626550"/>
    </source>
</evidence>
<feature type="non-terminal residue" evidence="2">
    <location>
        <position position="124"/>
    </location>
</feature>
<proteinExistence type="predicted"/>
<protein>
    <submittedName>
        <fullName evidence="2">Uncharacterized protein</fullName>
    </submittedName>
</protein>
<organism evidence="2 3">
    <name type="scientific">Cichlidogyrus casuarinus</name>
    <dbReference type="NCBI Taxonomy" id="1844966"/>
    <lineage>
        <taxon>Eukaryota</taxon>
        <taxon>Metazoa</taxon>
        <taxon>Spiralia</taxon>
        <taxon>Lophotrochozoa</taxon>
        <taxon>Platyhelminthes</taxon>
        <taxon>Monogenea</taxon>
        <taxon>Monopisthocotylea</taxon>
        <taxon>Dactylogyridea</taxon>
        <taxon>Ancyrocephalidae</taxon>
        <taxon>Cichlidogyrus</taxon>
    </lineage>
</organism>
<sequence>MSKFGLSILVLSCVISTWAQVQKRARIIPGSQWVEPGCQETKDYERITGYILAEFEKVYKTKGTVVKYTVMNRLVVEINAEDCKCTYTCIPLVIMRPWSTSDGPDSIKLNCVKNESIIKGLLIK</sequence>
<evidence type="ECO:0000313" key="2">
    <source>
        <dbReference type="EMBL" id="KAL3308311.1"/>
    </source>
</evidence>
<feature type="signal peptide" evidence="1">
    <location>
        <begin position="1"/>
        <end position="19"/>
    </location>
</feature>
<dbReference type="Proteomes" id="UP001626550">
    <property type="component" value="Unassembled WGS sequence"/>
</dbReference>
<reference evidence="2 3" key="1">
    <citation type="submission" date="2024-11" db="EMBL/GenBank/DDBJ databases">
        <title>Adaptive evolution of stress response genes in parasites aligns with host niche diversity.</title>
        <authorList>
            <person name="Hahn C."/>
            <person name="Resl P."/>
        </authorList>
    </citation>
    <scope>NUCLEOTIDE SEQUENCE [LARGE SCALE GENOMIC DNA]</scope>
    <source>
        <strain evidence="2">EGGRZ-B1_66</strain>
        <tissue evidence="2">Body</tissue>
    </source>
</reference>
<evidence type="ECO:0000256" key="1">
    <source>
        <dbReference type="SAM" id="SignalP"/>
    </source>
</evidence>
<keyword evidence="1" id="KW-0732">Signal</keyword>
<gene>
    <name evidence="2" type="ORF">Ciccas_013159</name>
</gene>
<dbReference type="AlphaFoldDB" id="A0ABD2PLB1"/>
<comment type="caution">
    <text evidence="2">The sequence shown here is derived from an EMBL/GenBank/DDBJ whole genome shotgun (WGS) entry which is preliminary data.</text>
</comment>
<dbReference type="EMBL" id="JBJKFK010005460">
    <property type="protein sequence ID" value="KAL3308311.1"/>
    <property type="molecule type" value="Genomic_DNA"/>
</dbReference>